<comment type="subcellular location">
    <subcellularLocation>
        <location evidence="2">Secreted</location>
    </subcellularLocation>
</comment>
<dbReference type="OrthoDB" id="73875at2759"/>
<dbReference type="InterPro" id="IPR018392">
    <property type="entry name" value="LysM"/>
</dbReference>
<keyword evidence="20" id="KW-1185">Reference proteome</keyword>
<dbReference type="GO" id="GO:0008843">
    <property type="term" value="F:endochitinase activity"/>
    <property type="evidence" value="ECO:0007669"/>
    <property type="project" value="UniProtKB-EC"/>
</dbReference>
<dbReference type="EC" id="3.2.1.14" evidence="4"/>
<evidence type="ECO:0000256" key="7">
    <source>
        <dbReference type="ARBA" id="ARBA00022801"/>
    </source>
</evidence>
<feature type="domain" description="GH18" evidence="18">
    <location>
        <begin position="485"/>
        <end position="819"/>
    </location>
</feature>
<dbReference type="InterPro" id="IPR011583">
    <property type="entry name" value="Chitinase_II/V-like_cat"/>
</dbReference>
<reference evidence="19 20" key="1">
    <citation type="journal article" date="2015" name="Genome Announc.">
        <title>Genome sequence and annotation of Trichoderma parareesei, the ancestor of the cellulase producer Trichoderma reesei.</title>
        <authorList>
            <person name="Yang D."/>
            <person name="Pomraning K."/>
            <person name="Kopchinskiy A."/>
            <person name="Karimi Aghcheh R."/>
            <person name="Atanasova L."/>
            <person name="Chenthamara K."/>
            <person name="Baker S.E."/>
            <person name="Zhang R."/>
            <person name="Shen Q."/>
            <person name="Freitag M."/>
            <person name="Kubicek C.P."/>
            <person name="Druzhinina I.S."/>
        </authorList>
    </citation>
    <scope>NUCLEOTIDE SEQUENCE [LARGE SCALE GENOMIC DNA]</scope>
    <source>
        <strain evidence="19 20">CBS 125925</strain>
    </source>
</reference>
<keyword evidence="14" id="KW-1015">Disulfide bond</keyword>
<evidence type="ECO:0000259" key="18">
    <source>
        <dbReference type="PROSITE" id="PS51910"/>
    </source>
</evidence>
<sequence>MNLRLPASPGYQGRSTACPARCSVSGPNPANWSLYHSFEQFSLCQESLFYSFCFVDPVDDPEQLHRIYACTSFGPDWGNLPANALSLRSQSAKAPTPVNGTYQIGFWPSAPGSFVSSSLATLIGQIRQYLSQGFGPENRPTVLFASFGSTSVGIYIGQGLHNQGIANNALAYLEHSIALSNASHSAKVAMQFCQPGQTSHHIFGLMATGNGTFATVQDALKSWSKAECLKIPAVQNATGTVPLVMPLLTPSPNINSTNSTWTHGNATPIQGKALAPRASCSTIQVVSGDSCGSLAQRCGITPAQFTKYNPASNECSALQVGEHVCCSAGTLPNFAPQPQPDGTCATYTVQPNDDCATIAATYSITVANINSFNNNTWAWNGCSHLYPNNIICLSKGNPPMPAPVSNAICGPQVPGTPTPPSGTNISMLNPCPLNACCDAWGQCGTTADFCTNTGTGVPGTAAPGTNGCISNCGTNIVLSSPPETYRNIAFYEGYNLQRDCLYQDISQLDVSSYTHVYFAFGVLSPYYVVQIPNATTIYEFDQFKRILGAKRILSIGGWDFSTSPSTYNIFREGVTAANRLTMATNIANFINEHDLDGINIDWEYPGAPDLPIIPPASPDDGTNYLAFLAILRNLLPNKEITIAAPASYWYLRGFPIEKMTPLLDYIIYMTYDLHGQITKAGIPSNKVVVGVTSYGRSFAMADADCYGPQCQFLGPPDGSQAAPGRCTQTAGYMSNAEIQEILADSSRVNQNYIDLSSNTNVLVYDDTQWVGWMSNGIKASRASLYKSLAMGGTTNWATDLQEYNDPPFVASSWGVLINDVLMGIDPTEEGDRTGNWTSLTCSDPAVRDALWMGCAQRWSELDADDAWKDTIKVWTQYDEGRLNFSASIMRTFHVSNNADCGLLAKDSGCDESQPCGYFEGMDGFGGSGPAAYLIYNSFVVINQIFSDLYDTIAKTVKGDVALVLPEMENTFAPVPPESNSELLLILLNLLGLGATAIAAPFFDGVFGALPALVALGEAGADTAKDITFATLAFGTAIVSVTLDGGSKAQWTPESQTNFTATMDQVLMGWSAVVENQLYDLFNGSEASVKLLGSMIANGNLLECNGTVPADSYPSSTQLEQHVLKIFYSFAIPALWTASGTRAFVVDSGYPCGTVNPMTLYMTNDTQEATYSCYNGNLYYLVYPDGDWHDCANEDAALSVDTVKPPPPVCNPSYFTAPPGLGSLGKAPWQGVTVADLIAGSVNTYVANGYTNGAPTADPKNQQTLQDLMNQDITTPGLITLPVCSAQIAWASWSNPSQSNSSAPGYPCNPLQGVTKCSGYTFEDQTSSASPSVSDCQTIIKNIQGTGGEWTTGIGSQRDIASYGSCNFGVNNDGVSGDVTYHTGSQDIVNIITEAISRYGSSGVVGAKGYMDCDGNVNSQRVEWGLY</sequence>
<evidence type="ECO:0000313" key="19">
    <source>
        <dbReference type="EMBL" id="OTA05027.1"/>
    </source>
</evidence>
<dbReference type="PANTHER" id="PTHR47700">
    <property type="entry name" value="V CHITINASE, PUTATIVE (AFU_ORTHOLOGUE AFUA_6G13720)-RELATED"/>
    <property type="match status" value="1"/>
</dbReference>
<keyword evidence="12" id="KW-0624">Polysaccharide degradation</keyword>
<dbReference type="InterPro" id="IPR036861">
    <property type="entry name" value="Endochitinase-like_sf"/>
</dbReference>
<keyword evidence="7 15" id="KW-0378">Hydrolase</keyword>
<dbReference type="GO" id="GO:0006032">
    <property type="term" value="P:chitin catabolic process"/>
    <property type="evidence" value="ECO:0007669"/>
    <property type="project" value="UniProtKB-KW"/>
</dbReference>
<feature type="disulfide bond" evidence="14">
    <location>
        <begin position="431"/>
        <end position="443"/>
    </location>
</feature>
<dbReference type="PANTHER" id="PTHR47700:SF2">
    <property type="entry name" value="CHITINASE"/>
    <property type="match status" value="1"/>
</dbReference>
<dbReference type="CDD" id="cd00035">
    <property type="entry name" value="ChtBD1"/>
    <property type="match status" value="1"/>
</dbReference>
<feature type="domain" description="Chitin-binding type-1" evidence="16">
    <location>
        <begin position="406"/>
        <end position="474"/>
    </location>
</feature>
<keyword evidence="11 15" id="KW-0326">Glycosidase</keyword>
<dbReference type="InterPro" id="IPR017853">
    <property type="entry name" value="GH"/>
</dbReference>
<gene>
    <name evidence="19" type="ORF">A9Z42_0056460</name>
</gene>
<name>A0A2H2ZBC6_TRIPA</name>
<dbReference type="Pfam" id="PF14856">
    <property type="entry name" value="Hce2"/>
    <property type="match status" value="1"/>
</dbReference>
<evidence type="ECO:0000256" key="15">
    <source>
        <dbReference type="RuleBase" id="RU000489"/>
    </source>
</evidence>
<evidence type="ECO:0000259" key="17">
    <source>
        <dbReference type="PROSITE" id="PS51782"/>
    </source>
</evidence>
<organism evidence="19 20">
    <name type="scientific">Trichoderma parareesei</name>
    <name type="common">Filamentous fungus</name>
    <dbReference type="NCBI Taxonomy" id="858221"/>
    <lineage>
        <taxon>Eukaryota</taxon>
        <taxon>Fungi</taxon>
        <taxon>Dikarya</taxon>
        <taxon>Ascomycota</taxon>
        <taxon>Pezizomycotina</taxon>
        <taxon>Sordariomycetes</taxon>
        <taxon>Hypocreomycetidae</taxon>
        <taxon>Hypocreales</taxon>
        <taxon>Hypocreaceae</taxon>
        <taxon>Trichoderma</taxon>
    </lineage>
</organism>
<dbReference type="PROSITE" id="PS51910">
    <property type="entry name" value="GH18_2"/>
    <property type="match status" value="1"/>
</dbReference>
<evidence type="ECO:0000256" key="14">
    <source>
        <dbReference type="PROSITE-ProRule" id="PRU00261"/>
    </source>
</evidence>
<comment type="catalytic activity">
    <reaction evidence="1">
        <text>Random endo-hydrolysis of N-acetyl-beta-D-glucosaminide (1-&gt;4)-beta-linkages in chitin and chitodextrins.</text>
        <dbReference type="EC" id="3.2.1.14"/>
    </reaction>
</comment>
<dbReference type="SUPFAM" id="SSF54106">
    <property type="entry name" value="LysM domain"/>
    <property type="match status" value="2"/>
</dbReference>
<dbReference type="PROSITE" id="PS01095">
    <property type="entry name" value="GH18_1"/>
    <property type="match status" value="1"/>
</dbReference>
<evidence type="ECO:0000259" key="16">
    <source>
        <dbReference type="PROSITE" id="PS50941"/>
    </source>
</evidence>
<proteinExistence type="inferred from homology"/>
<comment type="caution">
    <text evidence="19">The sequence shown here is derived from an EMBL/GenBank/DDBJ whole genome shotgun (WGS) entry which is preliminary data.</text>
</comment>
<evidence type="ECO:0000256" key="6">
    <source>
        <dbReference type="ARBA" id="ARBA00022669"/>
    </source>
</evidence>
<dbReference type="PROSITE" id="PS51782">
    <property type="entry name" value="LYSM"/>
    <property type="match status" value="2"/>
</dbReference>
<dbReference type="InterPro" id="IPR001002">
    <property type="entry name" value="Chitin-bd_1"/>
</dbReference>
<dbReference type="Pfam" id="PF00704">
    <property type="entry name" value="Glyco_hydro_18"/>
    <property type="match status" value="1"/>
</dbReference>
<comment type="similarity">
    <text evidence="13">Belongs to the secreted LysM effector family.</text>
</comment>
<dbReference type="CDD" id="cd00118">
    <property type="entry name" value="LysM"/>
    <property type="match status" value="2"/>
</dbReference>
<dbReference type="InterPro" id="IPR029226">
    <property type="entry name" value="Ecp2-like"/>
</dbReference>
<protein>
    <recommendedName>
        <fullName evidence="4">chitinase</fullName>
        <ecNumber evidence="4">3.2.1.14</ecNumber>
    </recommendedName>
</protein>
<dbReference type="InterPro" id="IPR053214">
    <property type="entry name" value="LysM12-like"/>
</dbReference>
<feature type="domain" description="LysM" evidence="17">
    <location>
        <begin position="281"/>
        <end position="326"/>
    </location>
</feature>
<dbReference type="SUPFAM" id="SSF51445">
    <property type="entry name" value="(Trans)glycosidases"/>
    <property type="match status" value="1"/>
</dbReference>
<evidence type="ECO:0000256" key="2">
    <source>
        <dbReference type="ARBA" id="ARBA00004613"/>
    </source>
</evidence>
<dbReference type="SMART" id="SM00636">
    <property type="entry name" value="Glyco_18"/>
    <property type="match status" value="1"/>
</dbReference>
<keyword evidence="9" id="KW-0843">Virulence</keyword>
<dbReference type="Gene3D" id="3.10.50.10">
    <property type="match status" value="1"/>
</dbReference>
<evidence type="ECO:0000256" key="12">
    <source>
        <dbReference type="ARBA" id="ARBA00023326"/>
    </source>
</evidence>
<dbReference type="GO" id="GO:0000272">
    <property type="term" value="P:polysaccharide catabolic process"/>
    <property type="evidence" value="ECO:0007669"/>
    <property type="project" value="UniProtKB-KW"/>
</dbReference>
<dbReference type="InterPro" id="IPR001223">
    <property type="entry name" value="Glyco_hydro18_cat"/>
</dbReference>
<evidence type="ECO:0000256" key="11">
    <source>
        <dbReference type="ARBA" id="ARBA00023295"/>
    </source>
</evidence>
<dbReference type="GO" id="GO:0008061">
    <property type="term" value="F:chitin binding"/>
    <property type="evidence" value="ECO:0007669"/>
    <property type="project" value="UniProtKB-UniRule"/>
</dbReference>
<dbReference type="EMBL" id="LFMI01000561">
    <property type="protein sequence ID" value="OTA05027.1"/>
    <property type="molecule type" value="Genomic_DNA"/>
</dbReference>
<feature type="disulfide bond" evidence="14">
    <location>
        <begin position="468"/>
        <end position="472"/>
    </location>
</feature>
<keyword evidence="10" id="KW-0119">Carbohydrate metabolism</keyword>
<dbReference type="GO" id="GO:0005576">
    <property type="term" value="C:extracellular region"/>
    <property type="evidence" value="ECO:0007669"/>
    <property type="project" value="UniProtKB-SubCell"/>
</dbReference>
<dbReference type="SUPFAM" id="SSF54556">
    <property type="entry name" value="Chitinase insertion domain"/>
    <property type="match status" value="1"/>
</dbReference>
<dbReference type="SUPFAM" id="SSF57016">
    <property type="entry name" value="Plant lectins/antimicrobial peptides"/>
    <property type="match status" value="1"/>
</dbReference>
<evidence type="ECO:0000256" key="1">
    <source>
        <dbReference type="ARBA" id="ARBA00000822"/>
    </source>
</evidence>
<dbReference type="Gene3D" id="3.10.350.10">
    <property type="entry name" value="LysM domain"/>
    <property type="match status" value="2"/>
</dbReference>
<dbReference type="SMART" id="SM00257">
    <property type="entry name" value="LysM"/>
    <property type="match status" value="2"/>
</dbReference>
<dbReference type="InterPro" id="IPR029070">
    <property type="entry name" value="Chitinase_insertion_sf"/>
</dbReference>
<evidence type="ECO:0000256" key="3">
    <source>
        <dbReference type="ARBA" id="ARBA00008682"/>
    </source>
</evidence>
<comment type="caution">
    <text evidence="14">Lacks conserved residue(s) required for the propagation of feature annotation.</text>
</comment>
<feature type="disulfide bond" evidence="14">
    <location>
        <begin position="436"/>
        <end position="450"/>
    </location>
</feature>
<evidence type="ECO:0000256" key="4">
    <source>
        <dbReference type="ARBA" id="ARBA00012729"/>
    </source>
</evidence>
<evidence type="ECO:0000256" key="5">
    <source>
        <dbReference type="ARBA" id="ARBA00022525"/>
    </source>
</evidence>
<accession>A0A2H2ZBC6</accession>
<keyword evidence="8" id="KW-0146">Chitin degradation</keyword>
<dbReference type="Proteomes" id="UP000219286">
    <property type="component" value="Unassembled WGS sequence"/>
</dbReference>
<dbReference type="PROSITE" id="PS50941">
    <property type="entry name" value="CHIT_BIND_I_2"/>
    <property type="match status" value="1"/>
</dbReference>
<feature type="domain" description="LysM" evidence="17">
    <location>
        <begin position="345"/>
        <end position="393"/>
    </location>
</feature>
<evidence type="ECO:0000313" key="20">
    <source>
        <dbReference type="Proteomes" id="UP000219286"/>
    </source>
</evidence>
<evidence type="ECO:0000256" key="13">
    <source>
        <dbReference type="ARBA" id="ARBA00044955"/>
    </source>
</evidence>
<dbReference type="Pfam" id="PF01476">
    <property type="entry name" value="LysM"/>
    <property type="match status" value="2"/>
</dbReference>
<comment type="similarity">
    <text evidence="3">Belongs to the glycosyl hydrolase 18 family. Chitinase class V subfamily.</text>
</comment>
<keyword evidence="5" id="KW-0964">Secreted</keyword>
<evidence type="ECO:0000256" key="9">
    <source>
        <dbReference type="ARBA" id="ARBA00023026"/>
    </source>
</evidence>
<evidence type="ECO:0000256" key="8">
    <source>
        <dbReference type="ARBA" id="ARBA00023024"/>
    </source>
</evidence>
<dbReference type="Gene3D" id="3.20.20.80">
    <property type="entry name" value="Glycosidases"/>
    <property type="match status" value="2"/>
</dbReference>
<keyword evidence="6 14" id="KW-0147">Chitin-binding</keyword>
<dbReference type="InterPro" id="IPR001579">
    <property type="entry name" value="Glyco_hydro_18_chit_AS"/>
</dbReference>
<dbReference type="Gene3D" id="3.30.60.10">
    <property type="entry name" value="Endochitinase-like"/>
    <property type="match status" value="1"/>
</dbReference>
<evidence type="ECO:0000256" key="10">
    <source>
        <dbReference type="ARBA" id="ARBA00023277"/>
    </source>
</evidence>
<dbReference type="InterPro" id="IPR036779">
    <property type="entry name" value="LysM_dom_sf"/>
</dbReference>